<keyword evidence="5 9" id="KW-0812">Transmembrane</keyword>
<organism evidence="10 11">
    <name type="scientific">Afipia carboxidovorans (strain ATCC 49405 / DSM 1227 / KCTC 32145 / OM5)</name>
    <name type="common">Oligotropha carboxidovorans</name>
    <dbReference type="NCBI Taxonomy" id="504832"/>
    <lineage>
        <taxon>Bacteria</taxon>
        <taxon>Pseudomonadati</taxon>
        <taxon>Pseudomonadota</taxon>
        <taxon>Alphaproteobacteria</taxon>
        <taxon>Hyphomicrobiales</taxon>
        <taxon>Nitrobacteraceae</taxon>
        <taxon>Afipia</taxon>
    </lineage>
</organism>
<dbReference type="EMBL" id="CP002826">
    <property type="protein sequence ID" value="AEI07470.1"/>
    <property type="molecule type" value="Genomic_DNA"/>
</dbReference>
<feature type="transmembrane region" description="Helical" evidence="9">
    <location>
        <begin position="308"/>
        <end position="328"/>
    </location>
</feature>
<feature type="transmembrane region" description="Helical" evidence="9">
    <location>
        <begin position="265"/>
        <end position="287"/>
    </location>
</feature>
<evidence type="ECO:0000256" key="3">
    <source>
        <dbReference type="ARBA" id="ARBA00022475"/>
    </source>
</evidence>
<dbReference type="GO" id="GO:0005886">
    <property type="term" value="C:plasma membrane"/>
    <property type="evidence" value="ECO:0007669"/>
    <property type="project" value="UniProtKB-SubCell"/>
</dbReference>
<accession>F8BVQ7</accession>
<feature type="transmembrane region" description="Helical" evidence="9">
    <location>
        <begin position="183"/>
        <end position="201"/>
    </location>
</feature>
<evidence type="ECO:0000256" key="4">
    <source>
        <dbReference type="ARBA" id="ARBA00022519"/>
    </source>
</evidence>
<evidence type="ECO:0000313" key="11">
    <source>
        <dbReference type="Proteomes" id="UP000007730"/>
    </source>
</evidence>
<evidence type="ECO:0000256" key="8">
    <source>
        <dbReference type="ARBA" id="ARBA00035655"/>
    </source>
</evidence>
<comment type="subcellular location">
    <subcellularLocation>
        <location evidence="1">Cell inner membrane</location>
        <topology evidence="1">Multi-pass membrane protein</topology>
    </subcellularLocation>
</comment>
<comment type="similarity">
    <text evidence="8">Belongs to the TsuA/YedE (TC 9.B.102) family.</text>
</comment>
<name>F8BVQ7_AFIC5</name>
<keyword evidence="6 9" id="KW-1133">Transmembrane helix</keyword>
<gene>
    <name evidence="10" type="ordered locus">OCA5_c27770</name>
</gene>
<evidence type="ECO:0000256" key="2">
    <source>
        <dbReference type="ARBA" id="ARBA00022448"/>
    </source>
</evidence>
<feature type="transmembrane region" description="Helical" evidence="9">
    <location>
        <begin position="213"/>
        <end position="235"/>
    </location>
</feature>
<feature type="transmembrane region" description="Helical" evidence="9">
    <location>
        <begin position="20"/>
        <end position="41"/>
    </location>
</feature>
<dbReference type="STRING" id="504832.OCA5_c27770"/>
<feature type="transmembrane region" description="Helical" evidence="9">
    <location>
        <begin position="129"/>
        <end position="150"/>
    </location>
</feature>
<keyword evidence="2" id="KW-0813">Transport</keyword>
<dbReference type="HOGENOM" id="CLU_050656_2_0_5"/>
<keyword evidence="11" id="KW-1185">Reference proteome</keyword>
<keyword evidence="4" id="KW-0997">Cell inner membrane</keyword>
<keyword evidence="7 9" id="KW-0472">Membrane</keyword>
<dbReference type="PANTHER" id="PTHR30574:SF1">
    <property type="entry name" value="SULPHUR TRANSPORT DOMAIN-CONTAINING PROTEIN"/>
    <property type="match status" value="1"/>
</dbReference>
<dbReference type="InterPro" id="IPR007272">
    <property type="entry name" value="Sulf_transp_TsuA/YedE"/>
</dbReference>
<protein>
    <submittedName>
        <fullName evidence="10">Uncharacterized protein</fullName>
    </submittedName>
</protein>
<dbReference type="KEGG" id="ocg:OCA5_c27770"/>
<evidence type="ECO:0000313" key="10">
    <source>
        <dbReference type="EMBL" id="AEI07470.1"/>
    </source>
</evidence>
<proteinExistence type="inferred from homology"/>
<evidence type="ECO:0000256" key="1">
    <source>
        <dbReference type="ARBA" id="ARBA00004429"/>
    </source>
</evidence>
<dbReference type="AlphaFoldDB" id="F8BVQ7"/>
<feature type="transmembrane region" description="Helical" evidence="9">
    <location>
        <begin position="334"/>
        <end position="353"/>
    </location>
</feature>
<sequence length="365" mass="38022">MHKQWEHSHNNGSRIVMIDLSVASGFVIGLVFGAVDLLSGFCLMSSLRDMWTKSDTRKIRSFATAIAIAIIGTQILAGSGLVNISTSIYLQPSFSAPLIFFGGLLFGLGMVLANGCASRALVLLGKGNLRSLVVITIIGITAQMTLKGLIAPARIAFLDWTRTTPTAVSAPALLSTMGLDDTAARLIATLIASSALLIYAFSDKQFRRAYGQIAAGVIIGLLVVAGWVATGWLAADDFNPIPVASLTFVSPLADSVQYTMLSTGLTLNFGIALVAGVLIGSLVTATLTGRFELEGYTSVTHTGRSMAGAAFMGIGGAMAYGCSIGQGLTGVSTLAMPSFIALIGILCGAAFAIHSRTRLLAFAFR</sequence>
<evidence type="ECO:0000256" key="9">
    <source>
        <dbReference type="SAM" id="Phobius"/>
    </source>
</evidence>
<dbReference type="PANTHER" id="PTHR30574">
    <property type="entry name" value="INNER MEMBRANE PROTEIN YEDE"/>
    <property type="match status" value="1"/>
</dbReference>
<dbReference type="PATRIC" id="fig|504832.7.peg.2932"/>
<evidence type="ECO:0000256" key="5">
    <source>
        <dbReference type="ARBA" id="ARBA00022692"/>
    </source>
</evidence>
<keyword evidence="3" id="KW-1003">Cell membrane</keyword>
<feature type="transmembrane region" description="Helical" evidence="9">
    <location>
        <begin position="94"/>
        <end position="117"/>
    </location>
</feature>
<dbReference type="eggNOG" id="COG2391">
    <property type="taxonomic scope" value="Bacteria"/>
</dbReference>
<feature type="transmembrane region" description="Helical" evidence="9">
    <location>
        <begin position="62"/>
        <end position="82"/>
    </location>
</feature>
<dbReference type="Pfam" id="PF04143">
    <property type="entry name" value="Sulf_transp"/>
    <property type="match status" value="1"/>
</dbReference>
<evidence type="ECO:0000256" key="7">
    <source>
        <dbReference type="ARBA" id="ARBA00023136"/>
    </source>
</evidence>
<reference evidence="10 11" key="1">
    <citation type="journal article" date="2011" name="J. Bacteriol.">
        <title>Complete genome sequences of the chemolithoautotrophic Oligotropha carboxidovorans strains OM4 and OM5.</title>
        <authorList>
            <person name="Volland S."/>
            <person name="Rachinger M."/>
            <person name="Strittmatter A."/>
            <person name="Daniel R."/>
            <person name="Gottschalk G."/>
            <person name="Meyer O."/>
        </authorList>
    </citation>
    <scope>NUCLEOTIDE SEQUENCE [LARGE SCALE GENOMIC DNA]</scope>
    <source>
        <strain evidence="11">ATCC 49405 / DSM 1227 / KCTC 32145 / OM5</strain>
    </source>
</reference>
<dbReference type="Proteomes" id="UP000007730">
    <property type="component" value="Chromosome"/>
</dbReference>
<evidence type="ECO:0000256" key="6">
    <source>
        <dbReference type="ARBA" id="ARBA00022989"/>
    </source>
</evidence>